<organism evidence="6 7">
    <name type="scientific">Bondarzewia mesenterica</name>
    <dbReference type="NCBI Taxonomy" id="1095465"/>
    <lineage>
        <taxon>Eukaryota</taxon>
        <taxon>Fungi</taxon>
        <taxon>Dikarya</taxon>
        <taxon>Basidiomycota</taxon>
        <taxon>Agaricomycotina</taxon>
        <taxon>Agaricomycetes</taxon>
        <taxon>Russulales</taxon>
        <taxon>Bondarzewiaceae</taxon>
        <taxon>Bondarzewia</taxon>
    </lineage>
</organism>
<evidence type="ECO:0000256" key="3">
    <source>
        <dbReference type="SAM" id="MobiDB-lite"/>
    </source>
</evidence>
<dbReference type="Gene3D" id="1.20.120.1240">
    <property type="entry name" value="Dynamin, middle domain"/>
    <property type="match status" value="1"/>
</dbReference>
<dbReference type="GO" id="GO:0005874">
    <property type="term" value="C:microtubule"/>
    <property type="evidence" value="ECO:0007669"/>
    <property type="project" value="TreeGrafter"/>
</dbReference>
<feature type="domain" description="Dynamin-type G" evidence="5">
    <location>
        <begin position="71"/>
        <end position="375"/>
    </location>
</feature>
<dbReference type="PROSITE" id="PS51718">
    <property type="entry name" value="G_DYNAMIN_2"/>
    <property type="match status" value="1"/>
</dbReference>
<evidence type="ECO:0000313" key="6">
    <source>
        <dbReference type="EMBL" id="THH10649.1"/>
    </source>
</evidence>
<dbReference type="InterPro" id="IPR030381">
    <property type="entry name" value="G_DYNAMIN_dom"/>
</dbReference>
<evidence type="ECO:0008006" key="8">
    <source>
        <dbReference type="Google" id="ProtNLM"/>
    </source>
</evidence>
<sequence length="756" mass="86044">MTTSTRRKIRLFPRRSGPASSPDTSLPDSVSIVSSLSNDTNDQISSTDYARKRKELMALITGLQEQGAYKLIKFPRIAVIGGQSAGKSSLVEAVTGINVPRDSGTCTRCPMECTVSTFANTWSCQVSLRYEDVDSSPSKNFSPLLTDKRDVEIWLRRAQAAILSPHRQTDFFANKSREELQTLQQTDPKMSKFSRNVVWVDIKDPNATDLSFVDLPGLVQNEDPDVVQLVKDLVVSNIQISSTIILVTIPMTDEMENQLAFRLAKEADPQGSRTIGVLTKPDNLKEGDVGARQRWVDVIEGQSHRLTHGYYCVRLPDDAQRQSRISRSDAERLATDFFNQHSPWKDVSDRRRLGITNFVIDLSRLLMGLIEEAQTVAGILAECNADLARLPAPSLAASDPGADVLQRVSDFCSELKDMVYGRQGGQKDLIHRNKAVYRLFQREIRGTAPDFRPFESCVNYTKPRFPDDEDGDLDPQIQPLDLYAVRNVIQKHIGWELPGNIPFDASKDLIQSSVGLWRSPTETCFERAFLTFSDLVNALVVEHFQQFPQLERCVRDLIARKLDEIRRTAFPEIVQTLRREDEPFWTQNDHYFKSAKAKWLILYQDARRNAWRYELLLQVEREAAWSEFRNPGAERRALDALAELGFAGLSVSEFQRLHPPDQFQDELHVMAGVRAYFQVAYKRITDQVPMTIEHSMNQPFANGLYKALLGVLDIGSAERMRELLSEDSEMVQLRTELMEKKRRLEDIHRKLSQFVV</sequence>
<dbReference type="GO" id="GO:0005737">
    <property type="term" value="C:cytoplasm"/>
    <property type="evidence" value="ECO:0007669"/>
    <property type="project" value="TreeGrafter"/>
</dbReference>
<dbReference type="GO" id="GO:0005525">
    <property type="term" value="F:GTP binding"/>
    <property type="evidence" value="ECO:0007669"/>
    <property type="project" value="InterPro"/>
</dbReference>
<dbReference type="InterPro" id="IPR001401">
    <property type="entry name" value="Dynamin_GTPase"/>
</dbReference>
<dbReference type="Pfam" id="PF02212">
    <property type="entry name" value="GED"/>
    <property type="match status" value="1"/>
</dbReference>
<dbReference type="PANTHER" id="PTHR11566:SF21">
    <property type="entry name" value="DYNAMIN RELATED PROTEIN 1, ISOFORM A"/>
    <property type="match status" value="1"/>
</dbReference>
<dbReference type="InterPro" id="IPR022812">
    <property type="entry name" value="Dynamin"/>
</dbReference>
<dbReference type="GO" id="GO:0016020">
    <property type="term" value="C:membrane"/>
    <property type="evidence" value="ECO:0007669"/>
    <property type="project" value="TreeGrafter"/>
</dbReference>
<dbReference type="AlphaFoldDB" id="A0A4S4LFP2"/>
<dbReference type="GO" id="GO:0003924">
    <property type="term" value="F:GTPase activity"/>
    <property type="evidence" value="ECO:0007669"/>
    <property type="project" value="InterPro"/>
</dbReference>
<dbReference type="Pfam" id="PF01031">
    <property type="entry name" value="Dynamin_M"/>
    <property type="match status" value="1"/>
</dbReference>
<dbReference type="PANTHER" id="PTHR11566">
    <property type="entry name" value="DYNAMIN"/>
    <property type="match status" value="1"/>
</dbReference>
<evidence type="ECO:0000259" key="5">
    <source>
        <dbReference type="PROSITE" id="PS51718"/>
    </source>
</evidence>
<keyword evidence="7" id="KW-1185">Reference proteome</keyword>
<dbReference type="Gene3D" id="3.40.50.300">
    <property type="entry name" value="P-loop containing nucleotide triphosphate hydrolases"/>
    <property type="match status" value="1"/>
</dbReference>
<evidence type="ECO:0000313" key="7">
    <source>
        <dbReference type="Proteomes" id="UP000310158"/>
    </source>
</evidence>
<dbReference type="InterPro" id="IPR027417">
    <property type="entry name" value="P-loop_NTPase"/>
</dbReference>
<name>A0A4S4LFP2_9AGAM</name>
<dbReference type="EMBL" id="SGPL01000558">
    <property type="protein sequence ID" value="THH10649.1"/>
    <property type="molecule type" value="Genomic_DNA"/>
</dbReference>
<proteinExistence type="predicted"/>
<dbReference type="InterPro" id="IPR045063">
    <property type="entry name" value="Dynamin_N"/>
</dbReference>
<dbReference type="SUPFAM" id="SSF52540">
    <property type="entry name" value="P-loop containing nucleoside triphosphate hydrolases"/>
    <property type="match status" value="1"/>
</dbReference>
<dbReference type="Proteomes" id="UP000310158">
    <property type="component" value="Unassembled WGS sequence"/>
</dbReference>
<dbReference type="PROSITE" id="PS51388">
    <property type="entry name" value="GED"/>
    <property type="match status" value="1"/>
</dbReference>
<dbReference type="GO" id="GO:0008017">
    <property type="term" value="F:microtubule binding"/>
    <property type="evidence" value="ECO:0007669"/>
    <property type="project" value="TreeGrafter"/>
</dbReference>
<dbReference type="InterPro" id="IPR003130">
    <property type="entry name" value="GED"/>
</dbReference>
<reference evidence="6 7" key="1">
    <citation type="submission" date="2019-02" db="EMBL/GenBank/DDBJ databases">
        <title>Genome sequencing of the rare red list fungi Bondarzewia mesenterica.</title>
        <authorList>
            <person name="Buettner E."/>
            <person name="Kellner H."/>
        </authorList>
    </citation>
    <scope>NUCLEOTIDE SEQUENCE [LARGE SCALE GENOMIC DNA]</scope>
    <source>
        <strain evidence="6 7">DSM 108281</strain>
    </source>
</reference>
<dbReference type="Pfam" id="PF00350">
    <property type="entry name" value="Dynamin_N"/>
    <property type="match status" value="1"/>
</dbReference>
<evidence type="ECO:0000256" key="2">
    <source>
        <dbReference type="ARBA" id="ARBA00023134"/>
    </source>
</evidence>
<evidence type="ECO:0000259" key="4">
    <source>
        <dbReference type="PROSITE" id="PS51388"/>
    </source>
</evidence>
<dbReference type="OrthoDB" id="5061070at2759"/>
<dbReference type="InterPro" id="IPR020850">
    <property type="entry name" value="GED_dom"/>
</dbReference>
<accession>A0A4S4LFP2</accession>
<gene>
    <name evidence="6" type="ORF">EW146_g8308</name>
</gene>
<feature type="region of interest" description="Disordered" evidence="3">
    <location>
        <begin position="1"/>
        <end position="45"/>
    </location>
</feature>
<dbReference type="CDD" id="cd08771">
    <property type="entry name" value="DLP_1"/>
    <property type="match status" value="1"/>
</dbReference>
<dbReference type="SMART" id="SM00053">
    <property type="entry name" value="DYNc"/>
    <property type="match status" value="1"/>
</dbReference>
<evidence type="ECO:0000256" key="1">
    <source>
        <dbReference type="ARBA" id="ARBA00022741"/>
    </source>
</evidence>
<feature type="compositionally biased region" description="Polar residues" evidence="3">
    <location>
        <begin position="18"/>
        <end position="45"/>
    </location>
</feature>
<comment type="caution">
    <text evidence="6">The sequence shown here is derived from an EMBL/GenBank/DDBJ whole genome shotgun (WGS) entry which is preliminary data.</text>
</comment>
<keyword evidence="1" id="KW-0547">Nucleotide-binding</keyword>
<feature type="domain" description="GED" evidence="4">
    <location>
        <begin position="666"/>
        <end position="756"/>
    </location>
</feature>
<keyword evidence="2" id="KW-0342">GTP-binding</keyword>
<dbReference type="PRINTS" id="PR00195">
    <property type="entry name" value="DYNAMIN"/>
</dbReference>
<protein>
    <recommendedName>
        <fullName evidence="8">GED domain-containing protein</fullName>
    </recommendedName>
</protein>
<dbReference type="InterPro" id="IPR000375">
    <property type="entry name" value="Dynamin_stalk"/>
</dbReference>
<feature type="compositionally biased region" description="Basic residues" evidence="3">
    <location>
        <begin position="1"/>
        <end position="13"/>
    </location>
</feature>